<gene>
    <name evidence="3" type="ORF">GCM10023261_16910</name>
</gene>
<protein>
    <submittedName>
        <fullName evidence="3">Uncharacterized protein</fullName>
    </submittedName>
</protein>
<comment type="caution">
    <text evidence="3">The sequence shown here is derived from an EMBL/GenBank/DDBJ whole genome shotgun (WGS) entry which is preliminary data.</text>
</comment>
<accession>A0ABP9NBL5</accession>
<keyword evidence="4" id="KW-1185">Reference proteome</keyword>
<evidence type="ECO:0000313" key="3">
    <source>
        <dbReference type="EMBL" id="GAA5112426.1"/>
    </source>
</evidence>
<feature type="region of interest" description="Disordered" evidence="2">
    <location>
        <begin position="235"/>
        <end position="260"/>
    </location>
</feature>
<reference evidence="4" key="1">
    <citation type="journal article" date="2019" name="Int. J. Syst. Evol. Microbiol.">
        <title>The Global Catalogue of Microorganisms (GCM) 10K type strain sequencing project: providing services to taxonomists for standard genome sequencing and annotation.</title>
        <authorList>
            <consortium name="The Broad Institute Genomics Platform"/>
            <consortium name="The Broad Institute Genome Sequencing Center for Infectious Disease"/>
            <person name="Wu L."/>
            <person name="Ma J."/>
        </authorList>
    </citation>
    <scope>NUCLEOTIDE SEQUENCE [LARGE SCALE GENOMIC DNA]</scope>
    <source>
        <strain evidence="4">JCM 17712</strain>
    </source>
</reference>
<evidence type="ECO:0000256" key="2">
    <source>
        <dbReference type="SAM" id="MobiDB-lite"/>
    </source>
</evidence>
<evidence type="ECO:0000313" key="4">
    <source>
        <dbReference type="Proteomes" id="UP001500864"/>
    </source>
</evidence>
<feature type="coiled-coil region" evidence="1">
    <location>
        <begin position="263"/>
        <end position="290"/>
    </location>
</feature>
<name>A0ABP9NBL5_9HYPH</name>
<dbReference type="EMBL" id="BAABIZ010000058">
    <property type="protein sequence ID" value="GAA5112426.1"/>
    <property type="molecule type" value="Genomic_DNA"/>
</dbReference>
<feature type="compositionally biased region" description="Polar residues" evidence="2">
    <location>
        <begin position="424"/>
        <end position="437"/>
    </location>
</feature>
<evidence type="ECO:0000256" key="1">
    <source>
        <dbReference type="SAM" id="Coils"/>
    </source>
</evidence>
<proteinExistence type="predicted"/>
<dbReference type="Proteomes" id="UP001500864">
    <property type="component" value="Unassembled WGS sequence"/>
</dbReference>
<organism evidence="3 4">
    <name type="scientific">Bartonella jaculi</name>
    <dbReference type="NCBI Taxonomy" id="686226"/>
    <lineage>
        <taxon>Bacteria</taxon>
        <taxon>Pseudomonadati</taxon>
        <taxon>Pseudomonadota</taxon>
        <taxon>Alphaproteobacteria</taxon>
        <taxon>Hyphomicrobiales</taxon>
        <taxon>Bartonellaceae</taxon>
        <taxon>Bartonella</taxon>
    </lineage>
</organism>
<sequence length="472" mass="51670">MLSGAGTGAALRYGPHIFRYLYPRVAPKAVTGAQRLGQLMKPSPKNPLFITTAVGAAMDPTTAYAPTGPKLPNIPQPQEPLPPNMVSGAEMPLGVGNHSPMPNAMEDNLQELKPKVDVPQAQPLASTSQTPPSEPTDLDKFLQSNTYKFFQSDAYQKLKDLFAGMSAAPSGGSGWDALASGVKYLNEGDKQRGKVNQTVEYLKSKGYSEEEARVMASNPQMLSALLTNSDQEKLSPGFRWYTNPETGEREQRPIPGSPQALEYEQKKKEIEEWERNKRQIADEVALEIDNGMDAVNHAINLIENNPDWAAGKGGTFAQIFPSTDARTLKNLFTQIQGDVFKRVIASIKRQSKNGSVGVGPLSDSESKWLVSSYGTLDISDKPEVLHKTLLKIKKMLGHFQELNAEEIYRLSNAMEVRQRPKSPARSSTNKRMQQGGSANPLILKSVEEVEALPQGVEAFIIDANGKVVPVIK</sequence>
<dbReference type="RefSeq" id="WP_345117519.1">
    <property type="nucleotide sequence ID" value="NZ_BAABIZ010000058.1"/>
</dbReference>
<feature type="region of interest" description="Disordered" evidence="2">
    <location>
        <begin position="414"/>
        <end position="437"/>
    </location>
</feature>
<keyword evidence="1" id="KW-0175">Coiled coil</keyword>